<evidence type="ECO:0000313" key="2">
    <source>
        <dbReference type="EMBL" id="CAA9406168.1"/>
    </source>
</evidence>
<name>A0A6J4P893_9RHOB</name>
<feature type="compositionally biased region" description="Basic residues" evidence="1">
    <location>
        <begin position="68"/>
        <end position="78"/>
    </location>
</feature>
<organism evidence="2">
    <name type="scientific">uncultured Rubellimicrobium sp</name>
    <dbReference type="NCBI Taxonomy" id="543078"/>
    <lineage>
        <taxon>Bacteria</taxon>
        <taxon>Pseudomonadati</taxon>
        <taxon>Pseudomonadota</taxon>
        <taxon>Alphaproteobacteria</taxon>
        <taxon>Rhodobacterales</taxon>
        <taxon>Roseobacteraceae</taxon>
        <taxon>Rubellimicrobium</taxon>
        <taxon>environmental samples</taxon>
    </lineage>
</organism>
<proteinExistence type="predicted"/>
<dbReference type="AlphaFoldDB" id="A0A6J4P893"/>
<feature type="non-terminal residue" evidence="2">
    <location>
        <position position="1"/>
    </location>
</feature>
<feature type="region of interest" description="Disordered" evidence="1">
    <location>
        <begin position="1"/>
        <end position="228"/>
    </location>
</feature>
<feature type="compositionally biased region" description="Pro residues" evidence="1">
    <location>
        <begin position="1"/>
        <end position="10"/>
    </location>
</feature>
<sequence>EQPPPHGPPGPRDHHGGPRRPPRRQGHHARPRCRQRTRHGPKHRGHARHRHGPPRSPPRPAGGYASQRYRRRLRQRRGYRADPPRRPADAGAPALRMLPARPGRGCDLDPAGRFAQAHPRRRRRRRRRRGGASGRRPRDGAPRLRGRLSARRSWRPRPGRGAAPRGGGLRPRPLHPLRGRAQARSRRRYRPSGAGLARGAAVPAPTRDRPSGLPGRGDPAGIAPLPGM</sequence>
<feature type="compositionally biased region" description="Basic residues" evidence="1">
    <location>
        <begin position="172"/>
        <end position="190"/>
    </location>
</feature>
<feature type="compositionally biased region" description="Basic residues" evidence="1">
    <location>
        <begin position="17"/>
        <end position="53"/>
    </location>
</feature>
<gene>
    <name evidence="2" type="ORF">AVDCRST_MAG15-1308</name>
</gene>
<protein>
    <submittedName>
        <fullName evidence="2">Uncharacterized protein</fullName>
    </submittedName>
</protein>
<evidence type="ECO:0000256" key="1">
    <source>
        <dbReference type="SAM" id="MobiDB-lite"/>
    </source>
</evidence>
<dbReference type="EMBL" id="CADCUU010000183">
    <property type="protein sequence ID" value="CAA9406168.1"/>
    <property type="molecule type" value="Genomic_DNA"/>
</dbReference>
<feature type="compositionally biased region" description="Basic and acidic residues" evidence="1">
    <location>
        <begin position="79"/>
        <end position="88"/>
    </location>
</feature>
<feature type="compositionally biased region" description="Basic residues" evidence="1">
    <location>
        <begin position="144"/>
        <end position="158"/>
    </location>
</feature>
<feature type="non-terminal residue" evidence="2">
    <location>
        <position position="228"/>
    </location>
</feature>
<reference evidence="2" key="1">
    <citation type="submission" date="2020-02" db="EMBL/GenBank/DDBJ databases">
        <authorList>
            <person name="Meier V. D."/>
        </authorList>
    </citation>
    <scope>NUCLEOTIDE SEQUENCE</scope>
    <source>
        <strain evidence="2">AVDCRST_MAG15</strain>
    </source>
</reference>
<accession>A0A6J4P893</accession>
<feature type="compositionally biased region" description="Basic residues" evidence="1">
    <location>
        <begin position="118"/>
        <end position="130"/>
    </location>
</feature>